<dbReference type="PROSITE" id="PS00600">
    <property type="entry name" value="AA_TRANSFER_CLASS_3"/>
    <property type="match status" value="1"/>
</dbReference>
<dbReference type="SUPFAM" id="SSF53383">
    <property type="entry name" value="PLP-dependent transferases"/>
    <property type="match status" value="1"/>
</dbReference>
<dbReference type="FunFam" id="3.40.640.10:FF:000004">
    <property type="entry name" value="Acetylornithine aminotransferase"/>
    <property type="match status" value="1"/>
</dbReference>
<dbReference type="AlphaFoldDB" id="A0A4V3X839"/>
<dbReference type="RefSeq" id="WP_003323495.1">
    <property type="nucleotide sequence ID" value="NZ_JALP01000309.1"/>
</dbReference>
<dbReference type="GO" id="GO:0008483">
    <property type="term" value="F:transaminase activity"/>
    <property type="evidence" value="ECO:0007669"/>
    <property type="project" value="InterPro"/>
</dbReference>
<organism evidence="5 6">
    <name type="scientific">Alkalihalobacillus alcalophilus ATCC 27647 = CGMCC 1.3604</name>
    <dbReference type="NCBI Taxonomy" id="1218173"/>
    <lineage>
        <taxon>Bacteria</taxon>
        <taxon>Bacillati</taxon>
        <taxon>Bacillota</taxon>
        <taxon>Bacilli</taxon>
        <taxon>Bacillales</taxon>
        <taxon>Bacillaceae</taxon>
        <taxon>Alkalihalobacillus</taxon>
    </lineage>
</organism>
<dbReference type="CDD" id="cd00610">
    <property type="entry name" value="OAT_like"/>
    <property type="match status" value="1"/>
</dbReference>
<dbReference type="OrthoDB" id="9807885at2"/>
<proteinExistence type="inferred from homology"/>
<keyword evidence="3 4" id="KW-0663">Pyridoxal phosphate</keyword>
<accession>A0A4V3X839</accession>
<dbReference type="PANTHER" id="PTHR43094:SF1">
    <property type="entry name" value="AMINOTRANSFERASE CLASS-III"/>
    <property type="match status" value="1"/>
</dbReference>
<evidence type="ECO:0008006" key="7">
    <source>
        <dbReference type="Google" id="ProtNLM"/>
    </source>
</evidence>
<evidence type="ECO:0000256" key="1">
    <source>
        <dbReference type="ARBA" id="ARBA00001933"/>
    </source>
</evidence>
<dbReference type="Gene3D" id="3.90.1150.10">
    <property type="entry name" value="Aspartate Aminotransferase, domain 1"/>
    <property type="match status" value="1"/>
</dbReference>
<dbReference type="Pfam" id="PF00202">
    <property type="entry name" value="Aminotran_3"/>
    <property type="match status" value="1"/>
</dbReference>
<sequence length="446" mass="49899">MSESFLIKPDFDKNYQQITHGRGVFLYDQNGKSYLDASSGAVTTSLGHGVSTIRRAMLEQAKKVSFVYRSQFTTEPAEKLATKLNEKINLDVDYYTFFVNSGSEATETALKIAIQYWQDQKRPSKTFILSRWFSYHGITLGALSMSGHIKRRERFAPLLEKYPQIEAPYCYRCPYQMSYPTCQLKCATELETAINRIGAEQIAAFIAEPIVGAAGAAITPPKGYYEKISEICQKNDILFIADEVMTGAGRTGTFLACEHWRVQPDIITLGKGLAAGYATIAAASIHEKIYKTIRSNSKLIMSGHTHSANPFACATALAVLQYNEDANLTEKVKKKGIYLKKQLKYLAERYKMIGDIRGLGLLIGVELVQSKRKKEMFPRKMKVVEKLIEIAEHEGLLLYPASAGDGVQGDAFLIAPPYTITYAEMHVLLAKLQSSFTRLEEELKEV</sequence>
<evidence type="ECO:0000256" key="3">
    <source>
        <dbReference type="ARBA" id="ARBA00022898"/>
    </source>
</evidence>
<comment type="similarity">
    <text evidence="2 4">Belongs to the class-III pyridoxal-phosphate-dependent aminotransferase family.</text>
</comment>
<protein>
    <recommendedName>
        <fullName evidence="7">Aspartate aminotransferase family protein</fullName>
    </recommendedName>
</protein>
<dbReference type="InterPro" id="IPR005814">
    <property type="entry name" value="Aminotrans_3"/>
</dbReference>
<comment type="caution">
    <text evidence="5">The sequence shown here is derived from an EMBL/GenBank/DDBJ whole genome shotgun (WGS) entry which is preliminary data.</text>
</comment>
<dbReference type="PIRSF" id="PIRSF000521">
    <property type="entry name" value="Transaminase_4ab_Lys_Orn"/>
    <property type="match status" value="1"/>
</dbReference>
<dbReference type="InterPro" id="IPR015422">
    <property type="entry name" value="PyrdxlP-dep_Trfase_small"/>
</dbReference>
<evidence type="ECO:0000313" key="5">
    <source>
        <dbReference type="EMBL" id="THG88782.1"/>
    </source>
</evidence>
<dbReference type="GO" id="GO:0030170">
    <property type="term" value="F:pyridoxal phosphate binding"/>
    <property type="evidence" value="ECO:0007669"/>
    <property type="project" value="InterPro"/>
</dbReference>
<dbReference type="Gene3D" id="3.40.640.10">
    <property type="entry name" value="Type I PLP-dependent aspartate aminotransferase-like (Major domain)"/>
    <property type="match status" value="1"/>
</dbReference>
<dbReference type="InterPro" id="IPR049704">
    <property type="entry name" value="Aminotrans_3_PPA_site"/>
</dbReference>
<dbReference type="NCBIfam" id="NF005375">
    <property type="entry name" value="PRK06917.1"/>
    <property type="match status" value="1"/>
</dbReference>
<dbReference type="PANTHER" id="PTHR43094">
    <property type="entry name" value="AMINOTRANSFERASE"/>
    <property type="match status" value="1"/>
</dbReference>
<dbReference type="InterPro" id="IPR015424">
    <property type="entry name" value="PyrdxlP-dep_Trfase"/>
</dbReference>
<gene>
    <name evidence="5" type="ORF">AJ85_21500</name>
</gene>
<comment type="cofactor">
    <cofactor evidence="1">
        <name>pyridoxal 5'-phosphate</name>
        <dbReference type="ChEBI" id="CHEBI:597326"/>
    </cofactor>
</comment>
<evidence type="ECO:0000256" key="2">
    <source>
        <dbReference type="ARBA" id="ARBA00008954"/>
    </source>
</evidence>
<dbReference type="EMBL" id="JALP01000309">
    <property type="protein sequence ID" value="THG88782.1"/>
    <property type="molecule type" value="Genomic_DNA"/>
</dbReference>
<name>A0A4V3X839_ALKAL</name>
<reference evidence="5 6" key="1">
    <citation type="submission" date="2014-01" db="EMBL/GenBank/DDBJ databases">
        <title>Draft genome sequencing of Bacillus alcalophilus CGMCC 1.3604.</title>
        <authorList>
            <person name="Yang J."/>
            <person name="Diao L."/>
            <person name="Yang S."/>
        </authorList>
    </citation>
    <scope>NUCLEOTIDE SEQUENCE [LARGE SCALE GENOMIC DNA]</scope>
    <source>
        <strain evidence="5 6">CGMCC 1.3604</strain>
    </source>
</reference>
<evidence type="ECO:0000256" key="4">
    <source>
        <dbReference type="RuleBase" id="RU003560"/>
    </source>
</evidence>
<evidence type="ECO:0000313" key="6">
    <source>
        <dbReference type="Proteomes" id="UP000297014"/>
    </source>
</evidence>
<dbReference type="InterPro" id="IPR015421">
    <property type="entry name" value="PyrdxlP-dep_Trfase_major"/>
</dbReference>
<dbReference type="Proteomes" id="UP000297014">
    <property type="component" value="Unassembled WGS sequence"/>
</dbReference>